<evidence type="ECO:0000313" key="3">
    <source>
        <dbReference type="Proteomes" id="UP001151760"/>
    </source>
</evidence>
<sequence length="274" mass="30107">MHQAHKLSHMHQAHKLCIRQGAQAFILVVTKRLNFGICIRRTGVKDKPQVDCGSPKKSKVIGSDSPMSKWVTRDMIMSTKHGDKVLNPQPVSSEFNPTTGVQVVNKPINVVVADKADVVKKSVVADKAPVVADKAPVVADKPANVVVADKLYNVVGNLVVDVVSDKVILEVKPKAVVHVLRSKETHVKRKRNLLKEDDSKKKVKVKMSEGKSKKEDSELETDEVDSSSNEVDRKQKKLKLKGGLRGNTCNINVVEDVVNDMLSAALKIKAADFM</sequence>
<feature type="compositionally biased region" description="Basic and acidic residues" evidence="1">
    <location>
        <begin position="194"/>
        <end position="216"/>
    </location>
</feature>
<protein>
    <submittedName>
        <fullName evidence="2">Uncharacterized protein</fullName>
    </submittedName>
</protein>
<accession>A0ABQ5DE22</accession>
<keyword evidence="3" id="KW-1185">Reference proteome</keyword>
<dbReference type="EMBL" id="BQNB010015173">
    <property type="protein sequence ID" value="GJT36828.1"/>
    <property type="molecule type" value="Genomic_DNA"/>
</dbReference>
<name>A0ABQ5DE22_9ASTR</name>
<feature type="region of interest" description="Disordered" evidence="1">
    <location>
        <begin position="194"/>
        <end position="237"/>
    </location>
</feature>
<organism evidence="2 3">
    <name type="scientific">Tanacetum coccineum</name>
    <dbReference type="NCBI Taxonomy" id="301880"/>
    <lineage>
        <taxon>Eukaryota</taxon>
        <taxon>Viridiplantae</taxon>
        <taxon>Streptophyta</taxon>
        <taxon>Embryophyta</taxon>
        <taxon>Tracheophyta</taxon>
        <taxon>Spermatophyta</taxon>
        <taxon>Magnoliopsida</taxon>
        <taxon>eudicotyledons</taxon>
        <taxon>Gunneridae</taxon>
        <taxon>Pentapetalae</taxon>
        <taxon>asterids</taxon>
        <taxon>campanulids</taxon>
        <taxon>Asterales</taxon>
        <taxon>Asteraceae</taxon>
        <taxon>Asteroideae</taxon>
        <taxon>Anthemideae</taxon>
        <taxon>Anthemidinae</taxon>
        <taxon>Tanacetum</taxon>
    </lineage>
</organism>
<evidence type="ECO:0000256" key="1">
    <source>
        <dbReference type="SAM" id="MobiDB-lite"/>
    </source>
</evidence>
<proteinExistence type="predicted"/>
<reference evidence="2" key="2">
    <citation type="submission" date="2022-01" db="EMBL/GenBank/DDBJ databases">
        <authorList>
            <person name="Yamashiro T."/>
            <person name="Shiraishi A."/>
            <person name="Satake H."/>
            <person name="Nakayama K."/>
        </authorList>
    </citation>
    <scope>NUCLEOTIDE SEQUENCE</scope>
</reference>
<evidence type="ECO:0000313" key="2">
    <source>
        <dbReference type="EMBL" id="GJT36828.1"/>
    </source>
</evidence>
<dbReference type="Proteomes" id="UP001151760">
    <property type="component" value="Unassembled WGS sequence"/>
</dbReference>
<gene>
    <name evidence="2" type="ORF">Tco_0936693</name>
</gene>
<reference evidence="2" key="1">
    <citation type="journal article" date="2022" name="Int. J. Mol. Sci.">
        <title>Draft Genome of Tanacetum Coccineum: Genomic Comparison of Closely Related Tanacetum-Family Plants.</title>
        <authorList>
            <person name="Yamashiro T."/>
            <person name="Shiraishi A."/>
            <person name="Nakayama K."/>
            <person name="Satake H."/>
        </authorList>
    </citation>
    <scope>NUCLEOTIDE SEQUENCE</scope>
</reference>
<comment type="caution">
    <text evidence="2">The sequence shown here is derived from an EMBL/GenBank/DDBJ whole genome shotgun (WGS) entry which is preliminary data.</text>
</comment>